<dbReference type="RefSeq" id="WP_309939630.1">
    <property type="nucleotide sequence ID" value="NZ_AP025305.1"/>
</dbReference>
<evidence type="ECO:0000313" key="2">
    <source>
        <dbReference type="EMBL" id="MDR6239835.1"/>
    </source>
</evidence>
<dbReference type="EC" id="3.1.3.-" evidence="2"/>
<name>A0AAE3XPU3_9BACT</name>
<keyword evidence="1 2" id="KW-0378">Hydrolase</keyword>
<dbReference type="InterPro" id="IPR013078">
    <property type="entry name" value="His_Pase_superF_clade-1"/>
</dbReference>
<dbReference type="Pfam" id="PF00300">
    <property type="entry name" value="His_Phos_1"/>
    <property type="match status" value="1"/>
</dbReference>
<sequence>MKQLFLLRHGDAEPISSQFQKDKERRLSHLGAKEALTMGKIFDDKNIKLNKIICSEALRTQQTAVIFAKHINFPTSKLEISSKLYHANVNEIIKLIEAQDDDDNNILIIGHNPALSIASENLSQHSAGSLPTCGLTNLELSLESWQHIIPGIFEFKKLEYPSMYPDVFNQQKI</sequence>
<dbReference type="Gene3D" id="3.40.50.1240">
    <property type="entry name" value="Phosphoglycerate mutase-like"/>
    <property type="match status" value="1"/>
</dbReference>
<organism evidence="2 3">
    <name type="scientific">Aureibacter tunicatorum</name>
    <dbReference type="NCBI Taxonomy" id="866807"/>
    <lineage>
        <taxon>Bacteria</taxon>
        <taxon>Pseudomonadati</taxon>
        <taxon>Bacteroidota</taxon>
        <taxon>Cytophagia</taxon>
        <taxon>Cytophagales</taxon>
        <taxon>Persicobacteraceae</taxon>
        <taxon>Aureibacter</taxon>
    </lineage>
</organism>
<evidence type="ECO:0000313" key="3">
    <source>
        <dbReference type="Proteomes" id="UP001185092"/>
    </source>
</evidence>
<protein>
    <submittedName>
        <fullName evidence="2">Phosphohistidine phosphatase</fullName>
        <ecNumber evidence="2">3.1.3.-</ecNumber>
    </submittedName>
</protein>
<comment type="caution">
    <text evidence="2">The sequence shown here is derived from an EMBL/GenBank/DDBJ whole genome shotgun (WGS) entry which is preliminary data.</text>
</comment>
<reference evidence="2" key="1">
    <citation type="submission" date="2023-07" db="EMBL/GenBank/DDBJ databases">
        <title>Genomic Encyclopedia of Type Strains, Phase IV (KMG-IV): sequencing the most valuable type-strain genomes for metagenomic binning, comparative biology and taxonomic classification.</title>
        <authorList>
            <person name="Goeker M."/>
        </authorList>
    </citation>
    <scope>NUCLEOTIDE SEQUENCE</scope>
    <source>
        <strain evidence="2">DSM 26174</strain>
    </source>
</reference>
<keyword evidence="3" id="KW-1185">Reference proteome</keyword>
<dbReference type="GO" id="GO:0016787">
    <property type="term" value="F:hydrolase activity"/>
    <property type="evidence" value="ECO:0007669"/>
    <property type="project" value="UniProtKB-KW"/>
</dbReference>
<dbReference type="InterPro" id="IPR029033">
    <property type="entry name" value="His_PPase_superfam"/>
</dbReference>
<dbReference type="CDD" id="cd07040">
    <property type="entry name" value="HP"/>
    <property type="match status" value="1"/>
</dbReference>
<dbReference type="AlphaFoldDB" id="A0AAE3XPU3"/>
<dbReference type="EMBL" id="JAVDQD010000003">
    <property type="protein sequence ID" value="MDR6239835.1"/>
    <property type="molecule type" value="Genomic_DNA"/>
</dbReference>
<dbReference type="InterPro" id="IPR051021">
    <property type="entry name" value="Mito_Ser/Thr_phosphatase"/>
</dbReference>
<dbReference type="Proteomes" id="UP001185092">
    <property type="component" value="Unassembled WGS sequence"/>
</dbReference>
<proteinExistence type="predicted"/>
<accession>A0AAE3XPU3</accession>
<evidence type="ECO:0000256" key="1">
    <source>
        <dbReference type="ARBA" id="ARBA00022801"/>
    </source>
</evidence>
<dbReference type="PANTHER" id="PTHR20935">
    <property type="entry name" value="PHOSPHOGLYCERATE MUTASE-RELATED"/>
    <property type="match status" value="1"/>
</dbReference>
<gene>
    <name evidence="2" type="ORF">HNQ88_002883</name>
</gene>
<dbReference type="SUPFAM" id="SSF53254">
    <property type="entry name" value="Phosphoglycerate mutase-like"/>
    <property type="match status" value="1"/>
</dbReference>
<dbReference type="PANTHER" id="PTHR20935:SF1">
    <property type="entry name" value="SLL1549 PROTEIN"/>
    <property type="match status" value="1"/>
</dbReference>